<evidence type="ECO:0008006" key="3">
    <source>
        <dbReference type="Google" id="ProtNLM"/>
    </source>
</evidence>
<gene>
    <name evidence="1" type="ORF">DPM35_13730</name>
</gene>
<dbReference type="Gene3D" id="3.90.226.10">
    <property type="entry name" value="2-enoyl-CoA Hydratase, Chain A, domain 1"/>
    <property type="match status" value="1"/>
</dbReference>
<dbReference type="SUPFAM" id="SSF52096">
    <property type="entry name" value="ClpP/crotonase"/>
    <property type="match status" value="1"/>
</dbReference>
<dbReference type="OrthoDB" id="9806253at2"/>
<dbReference type="EMBL" id="QMBQ01000004">
    <property type="protein sequence ID" value="RAZ75806.1"/>
    <property type="molecule type" value="Genomic_DNA"/>
</dbReference>
<evidence type="ECO:0000313" key="1">
    <source>
        <dbReference type="EMBL" id="RAZ75806.1"/>
    </source>
</evidence>
<protein>
    <recommendedName>
        <fullName evidence="3">Serine protease</fullName>
    </recommendedName>
</protein>
<reference evidence="1 2" key="2">
    <citation type="submission" date="2018-07" db="EMBL/GenBank/DDBJ databases">
        <title>Diversity of Mesorhizobium strains in Brazil.</title>
        <authorList>
            <person name="Helene L.C.F."/>
            <person name="Dall'Agnol R."/>
            <person name="Delamuta J.R.M."/>
            <person name="Hungria M."/>
        </authorList>
    </citation>
    <scope>NUCLEOTIDE SEQUENCE [LARGE SCALE GENOMIC DNA]</scope>
    <source>
        <strain evidence="1 2">CNPSo 3140</strain>
    </source>
</reference>
<comment type="caution">
    <text evidence="1">The sequence shown here is derived from an EMBL/GenBank/DDBJ whole genome shotgun (WGS) entry which is preliminary data.</text>
</comment>
<dbReference type="InterPro" id="IPR002825">
    <property type="entry name" value="Pept_S49_ser-pept_pro"/>
</dbReference>
<dbReference type="PANTHER" id="PTHR35984:SF1">
    <property type="entry name" value="PERIPLASMIC SERINE PROTEASE"/>
    <property type="match status" value="1"/>
</dbReference>
<name>A0A330GSC7_9HYPH</name>
<keyword evidence="2" id="KW-1185">Reference proteome</keyword>
<dbReference type="RefSeq" id="WP_112127833.1">
    <property type="nucleotide sequence ID" value="NZ_QMBQ01000004.1"/>
</dbReference>
<dbReference type="PANTHER" id="PTHR35984">
    <property type="entry name" value="PERIPLASMIC SERINE PROTEASE"/>
    <property type="match status" value="1"/>
</dbReference>
<sequence length="356" mass="39900">MAFAERKVIIEEIEKLRGSKVICYLTSVRPNLQASMAQDAVRVFFDHLRLLPERPAKKIDVFLCSNGGNGTVPWRLISLLREFSDVIGVILPYRAYSAATMLALGADEIVMHPFAEMGPIDPTVTNDFNPLDPQTNQRLGISVEDVKAYVSFVRDTVGIRHEDELVKAVEILSQKVHPLAIGNVERFISQSRMIARKILLTHMSEETSKHKIDEIIETLASKLYFHGHPINRKEARDLGLQVAENPQPQLEELIWQLYLDFEVEFKNSEAFDPVSELFASTPAPVPINPAAPPQNAGIPLGTSVVHDLKFAAVETARLSSSYDVKKRLVVYGHQSVFEPMIREESLKQGWTHTPAA</sequence>
<reference evidence="2" key="1">
    <citation type="submission" date="2018-06" db="EMBL/GenBank/DDBJ databases">
        <authorList>
            <person name="Helene L.C."/>
            <person name="Dall'Agnol R."/>
            <person name="Delamuta J.R."/>
            <person name="Hungria M."/>
        </authorList>
    </citation>
    <scope>NUCLEOTIDE SEQUENCE [LARGE SCALE GENOMIC DNA]</scope>
    <source>
        <strain evidence="2">CNPSo 3140</strain>
    </source>
</reference>
<evidence type="ECO:0000313" key="2">
    <source>
        <dbReference type="Proteomes" id="UP000251956"/>
    </source>
</evidence>
<accession>A0A330GSC7</accession>
<dbReference type="AlphaFoldDB" id="A0A330GSC7"/>
<dbReference type="Pfam" id="PF01972">
    <property type="entry name" value="SDH_protease"/>
    <property type="match status" value="1"/>
</dbReference>
<organism evidence="1 2">
    <name type="scientific">Mesorhizobium atlanticum</name>
    <dbReference type="NCBI Taxonomy" id="2233532"/>
    <lineage>
        <taxon>Bacteria</taxon>
        <taxon>Pseudomonadati</taxon>
        <taxon>Pseudomonadota</taxon>
        <taxon>Alphaproteobacteria</taxon>
        <taxon>Hyphomicrobiales</taxon>
        <taxon>Phyllobacteriaceae</taxon>
        <taxon>Mesorhizobium</taxon>
    </lineage>
</organism>
<dbReference type="GO" id="GO:0016020">
    <property type="term" value="C:membrane"/>
    <property type="evidence" value="ECO:0007669"/>
    <property type="project" value="InterPro"/>
</dbReference>
<dbReference type="InterPro" id="IPR029045">
    <property type="entry name" value="ClpP/crotonase-like_dom_sf"/>
</dbReference>
<dbReference type="Proteomes" id="UP000251956">
    <property type="component" value="Unassembled WGS sequence"/>
</dbReference>
<proteinExistence type="predicted"/>